<reference evidence="4" key="2">
    <citation type="submission" date="2017-05" db="EMBL/GenBank/DDBJ databases">
        <title>Improved OligoMM genomes.</title>
        <authorList>
            <person name="Garzetti D."/>
        </authorList>
    </citation>
    <scope>NUCLEOTIDE SEQUENCE [LARGE SCALE GENOMIC DNA]</scope>
    <source>
        <strain evidence="4">KB18</strain>
    </source>
</reference>
<keyword evidence="1" id="KW-1277">Toxin-antitoxin system</keyword>
<proteinExistence type="predicted"/>
<evidence type="ECO:0000256" key="1">
    <source>
        <dbReference type="ARBA" id="ARBA00022649"/>
    </source>
</evidence>
<dbReference type="AlphaFoldDB" id="A0A1Z2XUP9"/>
<dbReference type="NCBIfam" id="TIGR02385">
    <property type="entry name" value="RelE_StbE"/>
    <property type="match status" value="1"/>
</dbReference>
<protein>
    <submittedName>
        <fullName evidence="2 3">RelE/ParE family toxin</fullName>
    </submittedName>
</protein>
<evidence type="ECO:0000313" key="2">
    <source>
        <dbReference type="EMBL" id="ASB42131.1"/>
    </source>
</evidence>
<reference evidence="3 5" key="3">
    <citation type="submission" date="2020-11" db="EMBL/GenBank/DDBJ databases">
        <title>Closed and high quality bacterial genomes of the OMM12 community.</title>
        <authorList>
            <person name="Marbouty M."/>
            <person name="Lamy-Besnier Q."/>
            <person name="Debarbieux L."/>
            <person name="Koszul R."/>
        </authorList>
    </citation>
    <scope>NUCLEOTIDE SEQUENCE [LARGE SCALE GENOMIC DNA]</scope>
    <source>
        <strain evidence="3 5">KB18</strain>
    </source>
</reference>
<evidence type="ECO:0000313" key="3">
    <source>
        <dbReference type="EMBL" id="QQR31401.1"/>
    </source>
</evidence>
<dbReference type="RefSeq" id="WP_066538580.1">
    <property type="nucleotide sequence ID" value="NZ_CP021422.1"/>
</dbReference>
<reference evidence="2" key="1">
    <citation type="journal article" date="2017" name="Genome Announc.">
        <title>High-Quality Whole-Genome Sequences of the Oligo-Mouse-Microbiota Bacterial Community.</title>
        <authorList>
            <person name="Garzetti D."/>
            <person name="Brugiroux S."/>
            <person name="Bunk B."/>
            <person name="Pukall R."/>
            <person name="McCoy K.D."/>
            <person name="Macpherson A.J."/>
            <person name="Stecher B."/>
        </authorList>
    </citation>
    <scope>NUCLEOTIDE SEQUENCE</scope>
    <source>
        <strain evidence="2">KB18</strain>
    </source>
</reference>
<evidence type="ECO:0000313" key="5">
    <source>
        <dbReference type="Proteomes" id="UP000596035"/>
    </source>
</evidence>
<dbReference type="KEGG" id="amur:ADH66_16555"/>
<dbReference type="InterPro" id="IPR007712">
    <property type="entry name" value="RelE/ParE_toxin"/>
</dbReference>
<dbReference type="Proteomes" id="UP000196710">
    <property type="component" value="Chromosome"/>
</dbReference>
<dbReference type="Pfam" id="PF05016">
    <property type="entry name" value="ParE_toxin"/>
    <property type="match status" value="1"/>
</dbReference>
<dbReference type="InterPro" id="IPR035093">
    <property type="entry name" value="RelE/ParE_toxin_dom_sf"/>
</dbReference>
<sequence length="111" mass="12565">MTKLHISDDARADMAEIKAYISEGLGNPQAARSTAKKITQRIRQLQDFPLMGPPLNSIVALESEYRFLVSGNYLIFYRAEGNDVYVDRVFYGRRNYPELLFGAAGLSEDEE</sequence>
<dbReference type="Proteomes" id="UP000596035">
    <property type="component" value="Chromosome"/>
</dbReference>
<gene>
    <name evidence="2" type="ORF">ADH66_16555</name>
    <name evidence="3" type="ORF">I5Q82_06940</name>
</gene>
<dbReference type="Gene3D" id="3.30.2310.20">
    <property type="entry name" value="RelE-like"/>
    <property type="match status" value="1"/>
</dbReference>
<dbReference type="EMBL" id="CP065321">
    <property type="protein sequence ID" value="QQR31401.1"/>
    <property type="molecule type" value="Genomic_DNA"/>
</dbReference>
<accession>A0A1Z2XUP9</accession>
<organism evidence="3 5">
    <name type="scientific">Acutalibacter muris</name>
    <dbReference type="NCBI Taxonomy" id="1796620"/>
    <lineage>
        <taxon>Bacteria</taxon>
        <taxon>Bacillati</taxon>
        <taxon>Bacillota</taxon>
        <taxon>Clostridia</taxon>
        <taxon>Eubacteriales</taxon>
        <taxon>Acutalibacteraceae</taxon>
        <taxon>Acutalibacter</taxon>
    </lineage>
</organism>
<evidence type="ECO:0000313" key="4">
    <source>
        <dbReference type="Proteomes" id="UP000196710"/>
    </source>
</evidence>
<dbReference type="EMBL" id="CP021422">
    <property type="protein sequence ID" value="ASB42131.1"/>
    <property type="molecule type" value="Genomic_DNA"/>
</dbReference>
<keyword evidence="4" id="KW-1185">Reference proteome</keyword>
<name>A0A1Z2XUP9_9FIRM</name>